<accession>A0A839E5F6</accession>
<comment type="caution">
    <text evidence="1">The sequence shown here is derived from an EMBL/GenBank/DDBJ whole genome shotgun (WGS) entry which is preliminary data.</text>
</comment>
<name>A0A839E5F6_9PSEU</name>
<sequence length="62" mass="6694">MDYRNDNGTPGSVELVDGQRSKSLLTRAMESLVGVNQGPANVNELLGQALKEAYAQATERTE</sequence>
<gene>
    <name evidence="1" type="ORF">FHX42_005263</name>
</gene>
<dbReference type="AlphaFoldDB" id="A0A839E5F6"/>
<proteinExistence type="predicted"/>
<protein>
    <submittedName>
        <fullName evidence="1">Uncharacterized protein</fullName>
    </submittedName>
</protein>
<reference evidence="1 2" key="1">
    <citation type="submission" date="2020-07" db="EMBL/GenBank/DDBJ databases">
        <title>Sequencing the genomes of 1000 actinobacteria strains.</title>
        <authorList>
            <person name="Klenk H.-P."/>
        </authorList>
    </citation>
    <scope>NUCLEOTIDE SEQUENCE [LARGE SCALE GENOMIC DNA]</scope>
    <source>
        <strain evidence="1 2">DSM 45975</strain>
    </source>
</reference>
<dbReference type="EMBL" id="JACGWZ010000011">
    <property type="protein sequence ID" value="MBA8827856.1"/>
    <property type="molecule type" value="Genomic_DNA"/>
</dbReference>
<evidence type="ECO:0000313" key="1">
    <source>
        <dbReference type="EMBL" id="MBA8827856.1"/>
    </source>
</evidence>
<evidence type="ECO:0000313" key="2">
    <source>
        <dbReference type="Proteomes" id="UP000569329"/>
    </source>
</evidence>
<organism evidence="1 2">
    <name type="scientific">Halosaccharopolyspora lacisalsi</name>
    <dbReference type="NCBI Taxonomy" id="1000566"/>
    <lineage>
        <taxon>Bacteria</taxon>
        <taxon>Bacillati</taxon>
        <taxon>Actinomycetota</taxon>
        <taxon>Actinomycetes</taxon>
        <taxon>Pseudonocardiales</taxon>
        <taxon>Pseudonocardiaceae</taxon>
        <taxon>Halosaccharopolyspora</taxon>
    </lineage>
</organism>
<keyword evidence="2" id="KW-1185">Reference proteome</keyword>
<dbReference type="Proteomes" id="UP000569329">
    <property type="component" value="Unassembled WGS sequence"/>
</dbReference>